<evidence type="ECO:0000259" key="10">
    <source>
        <dbReference type="PROSITE" id="PS50235"/>
    </source>
</evidence>
<evidence type="ECO:0000313" key="12">
    <source>
        <dbReference type="Proteomes" id="UP000093000"/>
    </source>
</evidence>
<dbReference type="AlphaFoldDB" id="A0A1C7N204"/>
<dbReference type="PROSITE" id="PS50235">
    <property type="entry name" value="USP_3"/>
    <property type="match status" value="1"/>
</dbReference>
<dbReference type="InParanoid" id="A0A1C7N204"/>
<evidence type="ECO:0000259" key="9">
    <source>
        <dbReference type="PROSITE" id="PS50206"/>
    </source>
</evidence>
<organism evidence="11 12">
    <name type="scientific">Choanephora cucurbitarum</name>
    <dbReference type="NCBI Taxonomy" id="101091"/>
    <lineage>
        <taxon>Eukaryota</taxon>
        <taxon>Fungi</taxon>
        <taxon>Fungi incertae sedis</taxon>
        <taxon>Mucoromycota</taxon>
        <taxon>Mucoromycotina</taxon>
        <taxon>Mucoromycetes</taxon>
        <taxon>Mucorales</taxon>
        <taxon>Mucorineae</taxon>
        <taxon>Choanephoraceae</taxon>
        <taxon>Choanephoroideae</taxon>
        <taxon>Choanephora</taxon>
    </lineage>
</organism>
<dbReference type="GO" id="GO:0004843">
    <property type="term" value="F:cysteine-type deubiquitinase activity"/>
    <property type="evidence" value="ECO:0007669"/>
    <property type="project" value="UniProtKB-UniRule"/>
</dbReference>
<evidence type="ECO:0000256" key="4">
    <source>
        <dbReference type="ARBA" id="ARBA00022786"/>
    </source>
</evidence>
<dbReference type="InterPro" id="IPR001763">
    <property type="entry name" value="Rhodanese-like_dom"/>
</dbReference>
<feature type="domain" description="Rhodanese" evidence="9">
    <location>
        <begin position="167"/>
        <end position="285"/>
    </location>
</feature>
<dbReference type="SUPFAM" id="SSF52821">
    <property type="entry name" value="Rhodanese/Cell cycle control phosphatase"/>
    <property type="match status" value="1"/>
</dbReference>
<keyword evidence="5 7" id="KW-0378">Hydrolase</keyword>
<comment type="similarity">
    <text evidence="2 7">Belongs to the peptidase C19 family.</text>
</comment>
<dbReference type="InterPro" id="IPR050185">
    <property type="entry name" value="Ub_carboxyl-term_hydrolase"/>
</dbReference>
<keyword evidence="3 7" id="KW-0645">Protease</keyword>
<dbReference type="PROSITE" id="PS00972">
    <property type="entry name" value="USP_1"/>
    <property type="match status" value="1"/>
</dbReference>
<dbReference type="OrthoDB" id="292964at2759"/>
<dbReference type="GO" id="GO:0006508">
    <property type="term" value="P:proteolysis"/>
    <property type="evidence" value="ECO:0007669"/>
    <property type="project" value="UniProtKB-KW"/>
</dbReference>
<dbReference type="InterPro" id="IPR036873">
    <property type="entry name" value="Rhodanese-like_dom_sf"/>
</dbReference>
<name>A0A1C7N204_9FUNG</name>
<feature type="compositionally biased region" description="Basic and acidic residues" evidence="8">
    <location>
        <begin position="354"/>
        <end position="365"/>
    </location>
</feature>
<keyword evidence="4 7" id="KW-0833">Ubl conjugation pathway</keyword>
<dbReference type="GO" id="GO:0016579">
    <property type="term" value="P:protein deubiquitination"/>
    <property type="evidence" value="ECO:0007669"/>
    <property type="project" value="InterPro"/>
</dbReference>
<protein>
    <recommendedName>
        <fullName evidence="7">Ubiquitin carboxyl-terminal hydrolase</fullName>
        <ecNumber evidence="7">3.4.19.12</ecNumber>
    </recommendedName>
</protein>
<keyword evidence="12" id="KW-1185">Reference proteome</keyword>
<dbReference type="InterPro" id="IPR028889">
    <property type="entry name" value="USP"/>
</dbReference>
<dbReference type="Gene3D" id="3.90.70.10">
    <property type="entry name" value="Cysteine proteinases"/>
    <property type="match status" value="1"/>
</dbReference>
<dbReference type="PANTHER" id="PTHR21646">
    <property type="entry name" value="UBIQUITIN CARBOXYL-TERMINAL HYDROLASE"/>
    <property type="match status" value="1"/>
</dbReference>
<evidence type="ECO:0000256" key="6">
    <source>
        <dbReference type="ARBA" id="ARBA00022807"/>
    </source>
</evidence>
<evidence type="ECO:0000313" key="11">
    <source>
        <dbReference type="EMBL" id="OBZ83031.1"/>
    </source>
</evidence>
<dbReference type="Gene3D" id="3.40.250.10">
    <property type="entry name" value="Rhodanese-like domain"/>
    <property type="match status" value="1"/>
</dbReference>
<dbReference type="EMBL" id="LUGH01000736">
    <property type="protein sequence ID" value="OBZ83031.1"/>
    <property type="molecule type" value="Genomic_DNA"/>
</dbReference>
<proteinExistence type="inferred from homology"/>
<evidence type="ECO:0000256" key="7">
    <source>
        <dbReference type="RuleBase" id="RU366025"/>
    </source>
</evidence>
<feature type="domain" description="USP" evidence="10">
    <location>
        <begin position="522"/>
        <end position="885"/>
    </location>
</feature>
<dbReference type="PANTHER" id="PTHR21646:SF95">
    <property type="entry name" value="UBIQUITIN CARBOXYL-TERMINAL HYDROLASE 4-RELATED"/>
    <property type="match status" value="1"/>
</dbReference>
<evidence type="ECO:0000256" key="8">
    <source>
        <dbReference type="SAM" id="MobiDB-lite"/>
    </source>
</evidence>
<dbReference type="PROSITE" id="PS00973">
    <property type="entry name" value="USP_2"/>
    <property type="match status" value="1"/>
</dbReference>
<sequence length="885" mass="101398">MSTQFEHEPYKSRPYTPTYQQSFGSIAELRQHAYVDKSDTEAYSVKSWINTVIQLYEKRTNEEVIAILNDLATTIQSWYNSTKKQPYNNPYYHPTHAQTAYAYRPSHDPRNFPHYTLSDLPLSNPLQSVSQANRASSKLPVWTNNTFPDRLTVDPLELAQWITTKTNPPSILIVDIRPRDAFRNGCIKYSWIMQMEPFVLQSECSAVLVQDSLKQHPETEQMLFQERARFDLVVFYDQNSRTIETADHSLQCFWRLMNREQLRRRPMMLAGGFDAWFAKIGERGVYRFPRDKKTWFRQSTSSNGSSVYSESGYHSLYDYFTGKKQVQTMELPPHSIQHDYMDPIIRPEPLPTAPRKESITTRHPEVSSPTTETAPALPEAVAYPQLSSQLQVSSMPLPKNSIQQDVRPVPPSYPKLHRRRTFIDNPFNGFTTTTSKLYDVPPIAFQHQQQQLESLSHSFSALSVSSPKLKGTQRPSSTEPVVSVSRPSTLSEFQHVSTNNIHCSPNDNTFSQLNTVVSIGCTGLKNLGNTCYMNSIVQCLSGTIPLARYLMSGMFKQHINRHNKIGSGGVLVENFAEVVRVMWSESYRFISPMTFRESLIRFAPRFSGKDQHDSQEFLMVLLDGLHEDLNAHGTNNRARPSSLSLMDDDLKFEKLPDWQASAIAWERYLGKNSSIIVSLFQGQYRSRLTCLSCKQTSTTYNAFMSLSLPIPIKKLRLSSATLYQCLDYFVKEETLEKEDAWQCPKCLKKRKASKQLTLTKLPDILLIHLKRFSMDGLFRNKLDTFVKCPTRSLDLSEYVPSSMTAPTGQDRSAFVYDLYAVSNHYGSLTGGHYTACVRDGYKDKWNYFDDSKVSICDESKVVVGYKKEKQFQSIQIDNPNTFSFL</sequence>
<evidence type="ECO:0000256" key="2">
    <source>
        <dbReference type="ARBA" id="ARBA00009085"/>
    </source>
</evidence>
<gene>
    <name evidence="11" type="primary">Usp8</name>
    <name evidence="11" type="ORF">A0J61_08918</name>
</gene>
<comment type="caution">
    <text evidence="11">The sequence shown here is derived from an EMBL/GenBank/DDBJ whole genome shotgun (WGS) entry which is preliminary data.</text>
</comment>
<dbReference type="SUPFAM" id="SSF54001">
    <property type="entry name" value="Cysteine proteinases"/>
    <property type="match status" value="1"/>
</dbReference>
<keyword evidence="6 7" id="KW-0788">Thiol protease</keyword>
<dbReference type="Proteomes" id="UP000093000">
    <property type="component" value="Unassembled WGS sequence"/>
</dbReference>
<dbReference type="CDD" id="cd02674">
    <property type="entry name" value="Peptidase_C19R"/>
    <property type="match status" value="1"/>
</dbReference>
<evidence type="ECO:0000256" key="1">
    <source>
        <dbReference type="ARBA" id="ARBA00000707"/>
    </source>
</evidence>
<evidence type="ECO:0000256" key="3">
    <source>
        <dbReference type="ARBA" id="ARBA00022670"/>
    </source>
</evidence>
<comment type="catalytic activity">
    <reaction evidence="1 7">
        <text>Thiol-dependent hydrolysis of ester, thioester, amide, peptide and isopeptide bonds formed by the C-terminal Gly of ubiquitin (a 76-residue protein attached to proteins as an intracellular targeting signal).</text>
        <dbReference type="EC" id="3.4.19.12"/>
    </reaction>
</comment>
<reference evidence="11 12" key="1">
    <citation type="submission" date="2016-03" db="EMBL/GenBank/DDBJ databases">
        <title>Choanephora cucurbitarum.</title>
        <authorList>
            <person name="Min B."/>
            <person name="Park H."/>
            <person name="Park J.-H."/>
            <person name="Shin H.-D."/>
            <person name="Choi I.-G."/>
        </authorList>
    </citation>
    <scope>NUCLEOTIDE SEQUENCE [LARGE SCALE GENOMIC DNA]</scope>
    <source>
        <strain evidence="11 12">KUS-F28377</strain>
    </source>
</reference>
<dbReference type="STRING" id="101091.A0A1C7N204"/>
<dbReference type="InterPro" id="IPR038765">
    <property type="entry name" value="Papain-like_cys_pep_sf"/>
</dbReference>
<dbReference type="InterPro" id="IPR018200">
    <property type="entry name" value="USP_CS"/>
</dbReference>
<accession>A0A1C7N204</accession>
<feature type="region of interest" description="Disordered" evidence="8">
    <location>
        <begin position="348"/>
        <end position="376"/>
    </location>
</feature>
<evidence type="ECO:0000256" key="5">
    <source>
        <dbReference type="ARBA" id="ARBA00022801"/>
    </source>
</evidence>
<dbReference type="Pfam" id="PF00581">
    <property type="entry name" value="Rhodanese"/>
    <property type="match status" value="1"/>
</dbReference>
<dbReference type="Pfam" id="PF00443">
    <property type="entry name" value="UCH"/>
    <property type="match status" value="1"/>
</dbReference>
<dbReference type="EC" id="3.4.19.12" evidence="7"/>
<dbReference type="PROSITE" id="PS50206">
    <property type="entry name" value="RHODANESE_3"/>
    <property type="match status" value="1"/>
</dbReference>
<dbReference type="InterPro" id="IPR001394">
    <property type="entry name" value="Peptidase_C19_UCH"/>
</dbReference>